<sequence>MFNRIFKRSKSSDDSFFALMAQTALRLQDATELLAQIIHAAPADRPPLRDKLHEVEHAADELTHQISRKLNQTFVTPLDRDDIQMLAYALDDCVDEVDEAGGLIVIYEVDEFPKQLSVQVDALQRCSELTAQAMPRLNGLSDLRDYWVEINRLENEGDLAYRKLLAKLFKSDLDPVEIIKLKDIIDCLEKGIDSFETLANTIETIAIKES</sequence>
<gene>
    <name evidence="2" type="ORF">CYJ19_02875</name>
</gene>
<dbReference type="RefSeq" id="WP_024332338.1">
    <property type="nucleotide sequence ID" value="NZ_JASOXK010000014.1"/>
</dbReference>
<dbReference type="Proteomes" id="UP000235122">
    <property type="component" value="Unassembled WGS sequence"/>
</dbReference>
<name>A0A2I1IQZ5_9ACTO</name>
<dbReference type="GeneID" id="35866330"/>
<evidence type="ECO:0000313" key="2">
    <source>
        <dbReference type="EMBL" id="PKY73537.1"/>
    </source>
</evidence>
<dbReference type="InterPro" id="IPR038078">
    <property type="entry name" value="PhoU-like_sf"/>
</dbReference>
<dbReference type="AlphaFoldDB" id="A0A2I1IQZ5"/>
<dbReference type="InterPro" id="IPR052912">
    <property type="entry name" value="UPF0111_domain"/>
</dbReference>
<dbReference type="Pfam" id="PF01865">
    <property type="entry name" value="PhoU_div"/>
    <property type="match status" value="1"/>
</dbReference>
<dbReference type="STRING" id="33007.HMPREF3198_01661"/>
<dbReference type="PANTHER" id="PTHR37298:SF1">
    <property type="entry name" value="UPF0111 PROTEIN YKAA"/>
    <property type="match status" value="1"/>
</dbReference>
<accession>A0A2I1IQZ5</accession>
<dbReference type="InterPro" id="IPR018445">
    <property type="entry name" value="Put_Phosphate_transp_reg"/>
</dbReference>
<dbReference type="Gene3D" id="1.20.58.220">
    <property type="entry name" value="Phosphate transport system protein phou homolog 2, domain 2"/>
    <property type="match status" value="1"/>
</dbReference>
<comment type="caution">
    <text evidence="2">The sequence shown here is derived from an EMBL/GenBank/DDBJ whole genome shotgun (WGS) entry which is preliminary data.</text>
</comment>
<comment type="similarity">
    <text evidence="1">Belongs to the UPF0111 family.</text>
</comment>
<dbReference type="EMBL" id="PKKO01000001">
    <property type="protein sequence ID" value="PKY73537.1"/>
    <property type="molecule type" value="Genomic_DNA"/>
</dbReference>
<organism evidence="2 3">
    <name type="scientific">Winkia neuii</name>
    <dbReference type="NCBI Taxonomy" id="33007"/>
    <lineage>
        <taxon>Bacteria</taxon>
        <taxon>Bacillati</taxon>
        <taxon>Actinomycetota</taxon>
        <taxon>Actinomycetes</taxon>
        <taxon>Actinomycetales</taxon>
        <taxon>Actinomycetaceae</taxon>
        <taxon>Winkia</taxon>
    </lineage>
</organism>
<keyword evidence="3" id="KW-1185">Reference proteome</keyword>
<protein>
    <submittedName>
        <fullName evidence="2">DUF47 domain-containing protein</fullName>
    </submittedName>
</protein>
<evidence type="ECO:0000313" key="3">
    <source>
        <dbReference type="Proteomes" id="UP000235122"/>
    </source>
</evidence>
<reference evidence="2 3" key="1">
    <citation type="submission" date="2017-12" db="EMBL/GenBank/DDBJ databases">
        <title>Phylogenetic diversity of female urinary microbiome.</title>
        <authorList>
            <person name="Thomas-White K."/>
            <person name="Wolfe A.J."/>
        </authorList>
    </citation>
    <scope>NUCLEOTIDE SEQUENCE [LARGE SCALE GENOMIC DNA]</scope>
    <source>
        <strain evidence="2 3">UMB0402</strain>
    </source>
</reference>
<dbReference type="PANTHER" id="PTHR37298">
    <property type="entry name" value="UPF0111 PROTEIN YKAA"/>
    <property type="match status" value="1"/>
</dbReference>
<proteinExistence type="inferred from homology"/>
<evidence type="ECO:0000256" key="1">
    <source>
        <dbReference type="ARBA" id="ARBA00008591"/>
    </source>
</evidence>